<dbReference type="Proteomes" id="UP000184267">
    <property type="component" value="Unassembled WGS sequence"/>
</dbReference>
<dbReference type="EMBL" id="MNAD01001283">
    <property type="protein sequence ID" value="OJT06661.1"/>
    <property type="molecule type" value="Genomic_DNA"/>
</dbReference>
<keyword evidence="2" id="KW-1185">Reference proteome</keyword>
<accession>A0A1M2VGD3</accession>
<reference evidence="1 2" key="1">
    <citation type="submission" date="2016-10" db="EMBL/GenBank/DDBJ databases">
        <title>Genome sequence of the basidiomycete white-rot fungus Trametes pubescens.</title>
        <authorList>
            <person name="Makela M.R."/>
            <person name="Granchi Z."/>
            <person name="Peng M."/>
            <person name="De Vries R.P."/>
            <person name="Grigoriev I."/>
            <person name="Riley R."/>
            <person name="Hilden K."/>
        </authorList>
    </citation>
    <scope>NUCLEOTIDE SEQUENCE [LARGE SCALE GENOMIC DNA]</scope>
    <source>
        <strain evidence="1 2">FBCC735</strain>
    </source>
</reference>
<protein>
    <submittedName>
        <fullName evidence="1">Uncharacterized protein</fullName>
    </submittedName>
</protein>
<comment type="caution">
    <text evidence="1">The sequence shown here is derived from an EMBL/GenBank/DDBJ whole genome shotgun (WGS) entry which is preliminary data.</text>
</comment>
<evidence type="ECO:0000313" key="1">
    <source>
        <dbReference type="EMBL" id="OJT06661.1"/>
    </source>
</evidence>
<organism evidence="1 2">
    <name type="scientific">Trametes pubescens</name>
    <name type="common">White-rot fungus</name>
    <dbReference type="NCBI Taxonomy" id="154538"/>
    <lineage>
        <taxon>Eukaryota</taxon>
        <taxon>Fungi</taxon>
        <taxon>Dikarya</taxon>
        <taxon>Basidiomycota</taxon>
        <taxon>Agaricomycotina</taxon>
        <taxon>Agaricomycetes</taxon>
        <taxon>Polyporales</taxon>
        <taxon>Polyporaceae</taxon>
        <taxon>Trametes</taxon>
    </lineage>
</organism>
<gene>
    <name evidence="1" type="ORF">TRAPUB_2483</name>
</gene>
<name>A0A1M2VGD3_TRAPU</name>
<dbReference type="AlphaFoldDB" id="A0A1M2VGD3"/>
<sequence>MEKLRIADEMASLTKEYLDRAEKSVNPDNLAKWKEAETLWKANVVDITKHNGLDNPYEPPEDASLTTEDILAQLNRERAAEGTYEKSAQVSVVQNVLDLRNEKYVFRGIETPPVY</sequence>
<evidence type="ECO:0000313" key="2">
    <source>
        <dbReference type="Proteomes" id="UP000184267"/>
    </source>
</evidence>
<proteinExistence type="predicted"/>